<evidence type="ECO:0000256" key="1">
    <source>
        <dbReference type="ARBA" id="ARBA00022801"/>
    </source>
</evidence>
<dbReference type="PANTHER" id="PTHR43540:SF16">
    <property type="entry name" value="ISOCHORISMATASE-LIKE DOMAIN-CONTAINING PROTEIN"/>
    <property type="match status" value="1"/>
</dbReference>
<protein>
    <submittedName>
        <fullName evidence="3">Nicotinamidase-related amidase</fullName>
    </submittedName>
</protein>
<dbReference type="Pfam" id="PF00857">
    <property type="entry name" value="Isochorismatase"/>
    <property type="match status" value="1"/>
</dbReference>
<proteinExistence type="predicted"/>
<dbReference type="CDD" id="cd00431">
    <property type="entry name" value="cysteine_hydrolases"/>
    <property type="match status" value="1"/>
</dbReference>
<dbReference type="InterPro" id="IPR050272">
    <property type="entry name" value="Isochorismatase-like_hydrls"/>
</dbReference>
<dbReference type="RefSeq" id="WP_310066591.1">
    <property type="nucleotide sequence ID" value="NZ_JAVDQN010000002.1"/>
</dbReference>
<dbReference type="Gene3D" id="3.40.50.850">
    <property type="entry name" value="Isochorismatase-like"/>
    <property type="match status" value="1"/>
</dbReference>
<evidence type="ECO:0000313" key="3">
    <source>
        <dbReference type="EMBL" id="MDR6376177.1"/>
    </source>
</evidence>
<organism evidence="3 4">
    <name type="scientific">Paraburkholderia caledonica</name>
    <dbReference type="NCBI Taxonomy" id="134536"/>
    <lineage>
        <taxon>Bacteria</taxon>
        <taxon>Pseudomonadati</taxon>
        <taxon>Pseudomonadota</taxon>
        <taxon>Betaproteobacteria</taxon>
        <taxon>Burkholderiales</taxon>
        <taxon>Burkholderiaceae</taxon>
        <taxon>Paraburkholderia</taxon>
    </lineage>
</organism>
<keyword evidence="1" id="KW-0378">Hydrolase</keyword>
<evidence type="ECO:0000259" key="2">
    <source>
        <dbReference type="Pfam" id="PF00857"/>
    </source>
</evidence>
<reference evidence="3 4" key="1">
    <citation type="submission" date="2023-07" db="EMBL/GenBank/DDBJ databases">
        <title>Sorghum-associated microbial communities from plants grown in Nebraska, USA.</title>
        <authorList>
            <person name="Schachtman D."/>
        </authorList>
    </citation>
    <scope>NUCLEOTIDE SEQUENCE [LARGE SCALE GENOMIC DNA]</scope>
    <source>
        <strain evidence="3 4">DS1039</strain>
    </source>
</reference>
<dbReference type="SUPFAM" id="SSF52499">
    <property type="entry name" value="Isochorismatase-like hydrolases"/>
    <property type="match status" value="1"/>
</dbReference>
<accession>A0ABU1KZ42</accession>
<dbReference type="Proteomes" id="UP001185254">
    <property type="component" value="Unassembled WGS sequence"/>
</dbReference>
<evidence type="ECO:0000313" key="4">
    <source>
        <dbReference type="Proteomes" id="UP001185254"/>
    </source>
</evidence>
<sequence length="214" mass="23159">MTTESYAAEQTGLLIVDPYNDFMSEGGKLYNAIKETADASGMFDNLRRIIPAARASKIQVFVLPHHRSCEGDFDGWQHMTPFQKAGVPGKAFEVGSWGGEFNEEFGPKKGDVVVHEHWAQSGFANTDLDAQLKQHGVRKIILVGVIANSCIESTARWGMELGYHVTLVRDAAAAFSAEGMHAAFNVNAPMFAHAILTTDELLAGFPTTADAATA</sequence>
<dbReference type="InterPro" id="IPR036380">
    <property type="entry name" value="Isochorismatase-like_sf"/>
</dbReference>
<keyword evidence="4" id="KW-1185">Reference proteome</keyword>
<feature type="domain" description="Isochorismatase-like" evidence="2">
    <location>
        <begin position="12"/>
        <end position="198"/>
    </location>
</feature>
<comment type="caution">
    <text evidence="3">The sequence shown here is derived from an EMBL/GenBank/DDBJ whole genome shotgun (WGS) entry which is preliminary data.</text>
</comment>
<dbReference type="EMBL" id="JAVDQN010000002">
    <property type="protein sequence ID" value="MDR6376177.1"/>
    <property type="molecule type" value="Genomic_DNA"/>
</dbReference>
<dbReference type="InterPro" id="IPR000868">
    <property type="entry name" value="Isochorismatase-like_dom"/>
</dbReference>
<gene>
    <name evidence="3" type="ORF">J2776_002877</name>
</gene>
<name>A0ABU1KZ42_9BURK</name>
<dbReference type="PANTHER" id="PTHR43540">
    <property type="entry name" value="PEROXYUREIDOACRYLATE/UREIDOACRYLATE AMIDOHYDROLASE-RELATED"/>
    <property type="match status" value="1"/>
</dbReference>